<accession>A0AAD7M784</accession>
<feature type="binding site" description="axial binding residue" evidence="9">
    <location>
        <position position="379"/>
    </location>
    <ligand>
        <name>heme</name>
        <dbReference type="ChEBI" id="CHEBI:30413"/>
    </ligand>
    <ligandPart>
        <name>Fe</name>
        <dbReference type="ChEBI" id="CHEBI:18248"/>
    </ligandPart>
</feature>
<evidence type="ECO:0000313" key="11">
    <source>
        <dbReference type="EMBL" id="KAJ7704512.1"/>
    </source>
</evidence>
<protein>
    <submittedName>
        <fullName evidence="11">Cytochrome P450</fullName>
    </submittedName>
</protein>
<dbReference type="InterPro" id="IPR002401">
    <property type="entry name" value="Cyt_P450_E_grp-I"/>
</dbReference>
<comment type="caution">
    <text evidence="11">The sequence shown here is derived from an EMBL/GenBank/DDBJ whole genome shotgun (WGS) entry which is preliminary data.</text>
</comment>
<comment type="similarity">
    <text evidence="3 10">Belongs to the cytochrome P450 family.</text>
</comment>
<dbReference type="PRINTS" id="PR00463">
    <property type="entry name" value="EP450I"/>
</dbReference>
<dbReference type="InterPro" id="IPR017972">
    <property type="entry name" value="Cyt_P450_CS"/>
</dbReference>
<evidence type="ECO:0000256" key="3">
    <source>
        <dbReference type="ARBA" id="ARBA00010617"/>
    </source>
</evidence>
<evidence type="ECO:0000256" key="8">
    <source>
        <dbReference type="ARBA" id="ARBA00023033"/>
    </source>
</evidence>
<comment type="cofactor">
    <cofactor evidence="1 9">
        <name>heme</name>
        <dbReference type="ChEBI" id="CHEBI:30413"/>
    </cofactor>
</comment>
<evidence type="ECO:0000256" key="10">
    <source>
        <dbReference type="RuleBase" id="RU000461"/>
    </source>
</evidence>
<evidence type="ECO:0000256" key="2">
    <source>
        <dbReference type="ARBA" id="ARBA00005179"/>
    </source>
</evidence>
<dbReference type="PANTHER" id="PTHR46300">
    <property type="entry name" value="P450, PUTATIVE (EUROFUNG)-RELATED-RELATED"/>
    <property type="match status" value="1"/>
</dbReference>
<keyword evidence="12" id="KW-1185">Reference proteome</keyword>
<comment type="pathway">
    <text evidence="2">Secondary metabolite biosynthesis.</text>
</comment>
<keyword evidence="7 9" id="KW-0408">Iron</keyword>
<evidence type="ECO:0000256" key="5">
    <source>
        <dbReference type="ARBA" id="ARBA00022723"/>
    </source>
</evidence>
<dbReference type="GO" id="GO:0020037">
    <property type="term" value="F:heme binding"/>
    <property type="evidence" value="ECO:0007669"/>
    <property type="project" value="InterPro"/>
</dbReference>
<dbReference type="EMBL" id="JARKIE010000010">
    <property type="protein sequence ID" value="KAJ7704512.1"/>
    <property type="molecule type" value="Genomic_DNA"/>
</dbReference>
<dbReference type="SUPFAM" id="SSF48264">
    <property type="entry name" value="Cytochrome P450"/>
    <property type="match status" value="1"/>
</dbReference>
<dbReference type="GO" id="GO:0004497">
    <property type="term" value="F:monooxygenase activity"/>
    <property type="evidence" value="ECO:0007669"/>
    <property type="project" value="UniProtKB-KW"/>
</dbReference>
<dbReference type="AlphaFoldDB" id="A0AAD7M784"/>
<dbReference type="InterPro" id="IPR050364">
    <property type="entry name" value="Cytochrome_P450_fung"/>
</dbReference>
<dbReference type="Pfam" id="PF00067">
    <property type="entry name" value="p450"/>
    <property type="match status" value="1"/>
</dbReference>
<sequence length="456" mass="51212">MPTSQEWKTFYAWGLAHGPLVMVEVMGQKMCIINSYRVADELLNDRSLIYSDRPSMPMVNDLYVGPVYKKHRRAFHHGFNRRESNGYQNVQTRENTLLLEKLLTDPDKYAHHLRITTGAIIMMIGLGYPITENDEFVRIAEAAQLAMVSAARPGAYLIDLLPILKYVPEWFPGASFQKVGREGRELSQELQNKPFAWAVKQFEEGNALPSFFKDLMENKEVASDDPVESQHIIKCATAVMYATGADTILSSTLTFILAMLHAPHIQKIAQEELDRVVGDRLPTYADQDALPYITAIVKESLRWESVIPLGVPHRVMQDDVYNGYFIPAGTIIIANQWGISHDDQVFSDPSAFRPERFLDKESPVPDPSTIAFGWGRRICPGRFLAENSLWLHVATMLACFNITPAVGADGKEIIPPREYTSGMASRPLPFPCSITPRSKVTGDLIKHSVASLPESY</sequence>
<organism evidence="11 12">
    <name type="scientific">Mycena rosella</name>
    <name type="common">Pink bonnet</name>
    <name type="synonym">Agaricus rosellus</name>
    <dbReference type="NCBI Taxonomy" id="1033263"/>
    <lineage>
        <taxon>Eukaryota</taxon>
        <taxon>Fungi</taxon>
        <taxon>Dikarya</taxon>
        <taxon>Basidiomycota</taxon>
        <taxon>Agaricomycotina</taxon>
        <taxon>Agaricomycetes</taxon>
        <taxon>Agaricomycetidae</taxon>
        <taxon>Agaricales</taxon>
        <taxon>Marasmiineae</taxon>
        <taxon>Mycenaceae</taxon>
        <taxon>Mycena</taxon>
    </lineage>
</organism>
<keyword evidence="6 10" id="KW-0560">Oxidoreductase</keyword>
<evidence type="ECO:0000256" key="4">
    <source>
        <dbReference type="ARBA" id="ARBA00022617"/>
    </source>
</evidence>
<evidence type="ECO:0000313" key="12">
    <source>
        <dbReference type="Proteomes" id="UP001221757"/>
    </source>
</evidence>
<keyword evidence="8 10" id="KW-0503">Monooxygenase</keyword>
<reference evidence="11" key="1">
    <citation type="submission" date="2023-03" db="EMBL/GenBank/DDBJ databases">
        <title>Massive genome expansion in bonnet fungi (Mycena s.s.) driven by repeated elements and novel gene families across ecological guilds.</title>
        <authorList>
            <consortium name="Lawrence Berkeley National Laboratory"/>
            <person name="Harder C.B."/>
            <person name="Miyauchi S."/>
            <person name="Viragh M."/>
            <person name="Kuo A."/>
            <person name="Thoen E."/>
            <person name="Andreopoulos B."/>
            <person name="Lu D."/>
            <person name="Skrede I."/>
            <person name="Drula E."/>
            <person name="Henrissat B."/>
            <person name="Morin E."/>
            <person name="Kohler A."/>
            <person name="Barry K."/>
            <person name="LaButti K."/>
            <person name="Morin E."/>
            <person name="Salamov A."/>
            <person name="Lipzen A."/>
            <person name="Mereny Z."/>
            <person name="Hegedus B."/>
            <person name="Baldrian P."/>
            <person name="Stursova M."/>
            <person name="Weitz H."/>
            <person name="Taylor A."/>
            <person name="Grigoriev I.V."/>
            <person name="Nagy L.G."/>
            <person name="Martin F."/>
            <person name="Kauserud H."/>
        </authorList>
    </citation>
    <scope>NUCLEOTIDE SEQUENCE</scope>
    <source>
        <strain evidence="11">CBHHK067</strain>
    </source>
</reference>
<dbReference type="Proteomes" id="UP001221757">
    <property type="component" value="Unassembled WGS sequence"/>
</dbReference>
<dbReference type="InterPro" id="IPR036396">
    <property type="entry name" value="Cyt_P450_sf"/>
</dbReference>
<name>A0AAD7M784_MYCRO</name>
<dbReference type="PANTHER" id="PTHR46300:SF7">
    <property type="entry name" value="P450, PUTATIVE (EUROFUNG)-RELATED"/>
    <property type="match status" value="1"/>
</dbReference>
<evidence type="ECO:0000256" key="1">
    <source>
        <dbReference type="ARBA" id="ARBA00001971"/>
    </source>
</evidence>
<gene>
    <name evidence="11" type="ORF">B0H17DRAFT_1157041</name>
</gene>
<dbReference type="InterPro" id="IPR001128">
    <property type="entry name" value="Cyt_P450"/>
</dbReference>
<dbReference type="GO" id="GO:0016705">
    <property type="term" value="F:oxidoreductase activity, acting on paired donors, with incorporation or reduction of molecular oxygen"/>
    <property type="evidence" value="ECO:0007669"/>
    <property type="project" value="InterPro"/>
</dbReference>
<dbReference type="CDD" id="cd11065">
    <property type="entry name" value="CYP64-like"/>
    <property type="match status" value="1"/>
</dbReference>
<dbReference type="GO" id="GO:0005506">
    <property type="term" value="F:iron ion binding"/>
    <property type="evidence" value="ECO:0007669"/>
    <property type="project" value="InterPro"/>
</dbReference>
<dbReference type="PROSITE" id="PS00086">
    <property type="entry name" value="CYTOCHROME_P450"/>
    <property type="match status" value="1"/>
</dbReference>
<keyword evidence="5 9" id="KW-0479">Metal-binding</keyword>
<evidence type="ECO:0000256" key="9">
    <source>
        <dbReference type="PIRSR" id="PIRSR602401-1"/>
    </source>
</evidence>
<proteinExistence type="inferred from homology"/>
<keyword evidence="4 9" id="KW-0349">Heme</keyword>
<dbReference type="Gene3D" id="1.10.630.10">
    <property type="entry name" value="Cytochrome P450"/>
    <property type="match status" value="1"/>
</dbReference>
<evidence type="ECO:0000256" key="6">
    <source>
        <dbReference type="ARBA" id="ARBA00023002"/>
    </source>
</evidence>
<evidence type="ECO:0000256" key="7">
    <source>
        <dbReference type="ARBA" id="ARBA00023004"/>
    </source>
</evidence>